<organism evidence="3 4">
    <name type="scientific">Fundicoccus ignavus</name>
    <dbReference type="NCBI Taxonomy" id="2664442"/>
    <lineage>
        <taxon>Bacteria</taxon>
        <taxon>Bacillati</taxon>
        <taxon>Bacillota</taxon>
        <taxon>Bacilli</taxon>
        <taxon>Lactobacillales</taxon>
        <taxon>Aerococcaceae</taxon>
        <taxon>Fundicoccus</taxon>
    </lineage>
</organism>
<evidence type="ECO:0000313" key="3">
    <source>
        <dbReference type="EMBL" id="MRJ48512.1"/>
    </source>
</evidence>
<dbReference type="PANTHER" id="PTHR32182">
    <property type="entry name" value="DNA REPLICATION AND REPAIR PROTEIN RECF"/>
    <property type="match status" value="1"/>
</dbReference>
<evidence type="ECO:0000313" key="4">
    <source>
        <dbReference type="Proteomes" id="UP000440066"/>
    </source>
</evidence>
<keyword evidence="1" id="KW-0175">Coiled coil</keyword>
<evidence type="ECO:0000256" key="1">
    <source>
        <dbReference type="SAM" id="Coils"/>
    </source>
</evidence>
<dbReference type="RefSeq" id="WP_153833559.1">
    <property type="nucleotide sequence ID" value="NZ_WJQT01000035.1"/>
</dbReference>
<dbReference type="Gene3D" id="3.40.50.300">
    <property type="entry name" value="P-loop containing nucleotide triphosphate hydrolases"/>
    <property type="match status" value="1"/>
</dbReference>
<dbReference type="Pfam" id="PF13166">
    <property type="entry name" value="AAA_13"/>
    <property type="match status" value="1"/>
</dbReference>
<dbReference type="PANTHER" id="PTHR32182:SF23">
    <property type="entry name" value="ATP BINDING PROTEIN"/>
    <property type="match status" value="1"/>
</dbReference>
<reference evidence="3 4" key="1">
    <citation type="submission" date="2019-11" db="EMBL/GenBank/DDBJ databases">
        <title>Characterisation of Fundicoccus ignavus gen. nov. sp. nov., a novel genus of the family Aerococcaceae from bulk tank milk.</title>
        <authorList>
            <person name="Siebert A."/>
            <person name="Huptas C."/>
            <person name="Wenning M."/>
            <person name="Scherer S."/>
            <person name="Doll E.V."/>
        </authorList>
    </citation>
    <scope>NUCLEOTIDE SEQUENCE [LARGE SCALE GENOMIC DNA]</scope>
    <source>
        <strain evidence="3 4">DSM 109652</strain>
    </source>
</reference>
<accession>A0A844C634</accession>
<evidence type="ECO:0000259" key="2">
    <source>
        <dbReference type="Pfam" id="PF13166"/>
    </source>
</evidence>
<gene>
    <name evidence="3" type="ORF">GF867_13245</name>
</gene>
<proteinExistence type="predicted"/>
<dbReference type="SUPFAM" id="SSF52540">
    <property type="entry name" value="P-loop containing nucleoside triphosphate hydrolases"/>
    <property type="match status" value="1"/>
</dbReference>
<dbReference type="Proteomes" id="UP000440066">
    <property type="component" value="Unassembled WGS sequence"/>
</dbReference>
<dbReference type="AlphaFoldDB" id="A0A844C634"/>
<dbReference type="EMBL" id="WJQT01000035">
    <property type="protein sequence ID" value="MRJ48512.1"/>
    <property type="molecule type" value="Genomic_DNA"/>
</dbReference>
<comment type="caution">
    <text evidence="3">The sequence shown here is derived from an EMBL/GenBank/DDBJ whole genome shotgun (WGS) entry which is preliminary data.</text>
</comment>
<dbReference type="GO" id="GO:0006302">
    <property type="term" value="P:double-strand break repair"/>
    <property type="evidence" value="ECO:0007669"/>
    <property type="project" value="TreeGrafter"/>
</dbReference>
<name>A0A844C634_9LACT</name>
<dbReference type="InterPro" id="IPR027417">
    <property type="entry name" value="P-loop_NTPase"/>
</dbReference>
<dbReference type="InterPro" id="IPR026866">
    <property type="entry name" value="CR006_AAA"/>
</dbReference>
<feature type="coiled-coil region" evidence="1">
    <location>
        <begin position="404"/>
        <end position="431"/>
    </location>
</feature>
<dbReference type="GO" id="GO:0000731">
    <property type="term" value="P:DNA synthesis involved in DNA repair"/>
    <property type="evidence" value="ECO:0007669"/>
    <property type="project" value="TreeGrafter"/>
</dbReference>
<feature type="domain" description="Protein CR006 P-loop" evidence="2">
    <location>
        <begin position="27"/>
        <end position="750"/>
    </location>
</feature>
<protein>
    <submittedName>
        <fullName evidence="3">AAA family ATPase</fullName>
    </submittedName>
</protein>
<sequence length="815" mass="94637">MINQLKGIQIKGGYFEDYQLLPFFSNNSRVSLIFGKNGSGKSTICNAFYNVFNEKEEADKFELSLTTDSGNFIQDGEKFDVEVYGEEFVDSNVKYKSKGLKSVVMFGTQVDIDAELKKIEEAKTNIEAQLSPISEKINELNKPNNESSHLYKFRVLKENLQSDDGWAKRDMKIRGNSVASRVTENNISIIFTSKNNESNMSLTQLSNKFNADLDTYQLLKRSNSKKKENLNLDFLSPSILDKTLELLYTVMPKRKDQSEIGWLFDELENRGHKFYEDVVNTMEDKKSCICPFCMQELTLAVKKNALLLVNELQTTENKDVVNKIDNKINVLESRKIATFDLEEFKDIRHIYTSIKEINTEIKSYNDILDVWIKKLEEKKESLYIVLDIEKYDFAGVQKNIASLLSKINEEITNYNEKLADLEKVREDLIQTNSELVSLEYSAVFEDYKKTLAQYHKELDTQKDYSEKLAALIESENSLKAKKANEKIALDEINKKLEYIFFEKDRIKLTQDREGDYNVKARGKDVKLKNLSVGERNIISLCYYFTKLYENCEENNKYDKPRLIIVDDPISSLDFNNKIGIYSFMRKEFKEILLGNKESKIILFSHDFQSMIQFSKMFDDIGEFCKSSQIYGGSELGRLKATRHQLRAKKLETINFEKFHQMSRLVTFIAEYAYDNEEEVFLDDSIGNTLRKVLEGYGAFNYNATITELSNKKEILEKIEDVHKREYYSNLMYRFLLHDESHMRDTAQASPFNNIVGLIDSDEKRKVAKDVLSFLYELDSLFVRSNLKCNGSARKEMLMTKIKEHSENILNRVSVG</sequence>